<organism evidence="1 2">
    <name type="scientific">Smittium culicis</name>
    <dbReference type="NCBI Taxonomy" id="133412"/>
    <lineage>
        <taxon>Eukaryota</taxon>
        <taxon>Fungi</taxon>
        <taxon>Fungi incertae sedis</taxon>
        <taxon>Zoopagomycota</taxon>
        <taxon>Kickxellomycotina</taxon>
        <taxon>Harpellomycetes</taxon>
        <taxon>Harpellales</taxon>
        <taxon>Legeriomycetaceae</taxon>
        <taxon>Smittium</taxon>
    </lineage>
</organism>
<evidence type="ECO:0000313" key="1">
    <source>
        <dbReference type="EMBL" id="OMJ08417.1"/>
    </source>
</evidence>
<dbReference type="AlphaFoldDB" id="A0A1R1X1E6"/>
<dbReference type="Proteomes" id="UP000187429">
    <property type="component" value="Unassembled WGS sequence"/>
</dbReference>
<gene>
    <name evidence="1" type="ORF">AYI69_g11071</name>
</gene>
<evidence type="ECO:0000313" key="2">
    <source>
        <dbReference type="Proteomes" id="UP000187429"/>
    </source>
</evidence>
<keyword evidence="2" id="KW-1185">Reference proteome</keyword>
<comment type="caution">
    <text evidence="1">The sequence shown here is derived from an EMBL/GenBank/DDBJ whole genome shotgun (WGS) entry which is preliminary data.</text>
</comment>
<reference evidence="2" key="1">
    <citation type="submission" date="2017-01" db="EMBL/GenBank/DDBJ databases">
        <authorList>
            <person name="Wang Y."/>
            <person name="White M."/>
            <person name="Kvist S."/>
            <person name="Moncalvo J.-M."/>
        </authorList>
    </citation>
    <scope>NUCLEOTIDE SEQUENCE [LARGE SCALE GENOMIC DNA]</scope>
    <source>
        <strain evidence="2">ID-206-W2</strain>
    </source>
</reference>
<feature type="non-terminal residue" evidence="1">
    <location>
        <position position="43"/>
    </location>
</feature>
<dbReference type="EMBL" id="LSSM01007400">
    <property type="protein sequence ID" value="OMJ08417.1"/>
    <property type="molecule type" value="Genomic_DNA"/>
</dbReference>
<protein>
    <submittedName>
        <fullName evidence="1">Uncharacterized protein</fullName>
    </submittedName>
</protein>
<sequence length="43" mass="5091">MKIFLREIDETIIEPFFNPAIFISPIIERLIAWGDTKDLEINK</sequence>
<accession>A0A1R1X1E6</accession>
<proteinExistence type="predicted"/>
<name>A0A1R1X1E6_9FUNG</name>